<dbReference type="InterPro" id="IPR036157">
    <property type="entry name" value="dUTPase-like_sf"/>
</dbReference>
<reference evidence="8 9" key="1">
    <citation type="submission" date="2015-12" db="EMBL/GenBank/DDBJ databases">
        <title>Genome sequencing and molecular characterization of Fowl Adenovirus type 4 isolated from healthy poultry bird in India.</title>
        <authorList>
            <person name="Appaiahgari M.B."/>
            <person name="Kathaperumal K."/>
            <person name="Gulati B.R."/>
            <person name="Singh A."/>
            <person name="Vrati S."/>
        </authorList>
    </citation>
    <scope>NUCLEOTIDE SEQUENCE [LARGE SCALE GENOMIC DNA]</scope>
    <source>
        <strain evidence="8">B1-7</strain>
    </source>
</reference>
<dbReference type="InterPro" id="IPR008181">
    <property type="entry name" value="dUTPase"/>
</dbReference>
<dbReference type="InterPro" id="IPR029054">
    <property type="entry name" value="dUTPase-like"/>
</dbReference>
<dbReference type="SUPFAM" id="SSF51283">
    <property type="entry name" value="dUTPase-like"/>
    <property type="match status" value="1"/>
</dbReference>
<dbReference type="Pfam" id="PF00692">
    <property type="entry name" value="dUTPase"/>
    <property type="match status" value="1"/>
</dbReference>
<feature type="region of interest" description="Disordered" evidence="6">
    <location>
        <begin position="154"/>
        <end position="174"/>
    </location>
</feature>
<comment type="similarity">
    <text evidence="2">Belongs to the dUTPase family.</text>
</comment>
<dbReference type="EC" id="3.6.1.23" evidence="3"/>
<gene>
    <name evidence="8" type="primary">ORF 1</name>
</gene>
<dbReference type="InterPro" id="IPR033704">
    <property type="entry name" value="dUTPase_trimeric"/>
</dbReference>
<dbReference type="Gene3D" id="2.70.40.10">
    <property type="match status" value="1"/>
</dbReference>
<evidence type="ECO:0000256" key="2">
    <source>
        <dbReference type="ARBA" id="ARBA00006581"/>
    </source>
</evidence>
<evidence type="ECO:0000256" key="3">
    <source>
        <dbReference type="ARBA" id="ARBA00012379"/>
    </source>
</evidence>
<dbReference type="GO" id="GO:0000287">
    <property type="term" value="F:magnesium ion binding"/>
    <property type="evidence" value="ECO:0007669"/>
    <property type="project" value="InterPro"/>
</dbReference>
<keyword evidence="4" id="KW-0378">Hydrolase</keyword>
<evidence type="ECO:0000259" key="7">
    <source>
        <dbReference type="Pfam" id="PF00692"/>
    </source>
</evidence>
<feature type="domain" description="dUTPase-like" evidence="7">
    <location>
        <begin position="42"/>
        <end position="167"/>
    </location>
</feature>
<keyword evidence="5" id="KW-0546">Nucleotide metabolism</keyword>
<organism evidence="8 9">
    <name type="scientific">Fowl aviadenovirus 4</name>
    <name type="common">FAdV-4</name>
    <dbReference type="NCBI Taxonomy" id="130663"/>
    <lineage>
        <taxon>Viruses</taxon>
        <taxon>Varidnaviria</taxon>
        <taxon>Bamfordvirae</taxon>
        <taxon>Preplasmiviricota</taxon>
        <taxon>Polisuviricotina</taxon>
        <taxon>Pharingeaviricetes</taxon>
        <taxon>Rowavirales</taxon>
        <taxon>Adenoviridae</taxon>
        <taxon>Aviadenovirus</taxon>
        <taxon>Aviadenovirus hydropericardii</taxon>
        <taxon>Fowl aviadenovirus C</taxon>
    </lineage>
</organism>
<dbReference type="NCBIfam" id="NF001862">
    <property type="entry name" value="PRK00601.1"/>
    <property type="match status" value="1"/>
</dbReference>
<dbReference type="NCBIfam" id="TIGR00576">
    <property type="entry name" value="dut"/>
    <property type="match status" value="1"/>
</dbReference>
<dbReference type="GO" id="GO:0046081">
    <property type="term" value="P:dUTP catabolic process"/>
    <property type="evidence" value="ECO:0007669"/>
    <property type="project" value="InterPro"/>
</dbReference>
<dbReference type="CDD" id="cd07557">
    <property type="entry name" value="trimeric_dUTPase"/>
    <property type="match status" value="1"/>
</dbReference>
<comment type="function">
    <text evidence="1">This enzyme is involved in nucleotide metabolism: it produces dUMP, the immediate precursor of thymidine nucleotides and it decreases the intracellular concentration of dUTP so that uracil cannot be incorporated into DNA.</text>
</comment>
<evidence type="ECO:0000313" key="8">
    <source>
        <dbReference type="EMBL" id="ANG08802.1"/>
    </source>
</evidence>
<sequence>MFFAVVSSLDNSLSFSTRMAAVSASPSVPKLLYKKVKSDAFAPVRMSPDAAGLDLFSCEDVVVPPHDKALISTGLILILPPGTYGRIAPRSGLAAKFFIDVGAGVIDADYRGEVKVLLFNFSQHAFNVRKGDRIAQLVVERIFTPELEEVSSVDDTIRGGNGFGSTGTGSEAMSSQRTLHLWLKPNGTGSSS</sequence>
<dbReference type="Proteomes" id="UP000157220">
    <property type="component" value="Segment"/>
</dbReference>
<name>A0A173ADR3_FADV4</name>
<proteinExistence type="inferred from homology"/>
<evidence type="ECO:0000256" key="5">
    <source>
        <dbReference type="ARBA" id="ARBA00023080"/>
    </source>
</evidence>
<dbReference type="GO" id="GO:0004170">
    <property type="term" value="F:dUTP diphosphatase activity"/>
    <property type="evidence" value="ECO:0007669"/>
    <property type="project" value="UniProtKB-EC"/>
</dbReference>
<evidence type="ECO:0000256" key="1">
    <source>
        <dbReference type="ARBA" id="ARBA00003495"/>
    </source>
</evidence>
<evidence type="ECO:0000256" key="4">
    <source>
        <dbReference type="ARBA" id="ARBA00022801"/>
    </source>
</evidence>
<dbReference type="PANTHER" id="PTHR11241:SF0">
    <property type="entry name" value="DEOXYURIDINE 5'-TRIPHOSPHATE NUCLEOTIDOHYDROLASE"/>
    <property type="match status" value="1"/>
</dbReference>
<dbReference type="PANTHER" id="PTHR11241">
    <property type="entry name" value="DEOXYURIDINE 5'-TRIPHOSPHATE NUCLEOTIDOHYDROLASE"/>
    <property type="match status" value="1"/>
</dbReference>
<dbReference type="EMBL" id="KU342001">
    <property type="protein sequence ID" value="ANG08802.1"/>
    <property type="molecule type" value="Genomic_DNA"/>
</dbReference>
<protein>
    <recommendedName>
        <fullName evidence="3">dUTP diphosphatase</fullName>
        <ecNumber evidence="3">3.6.1.23</ecNumber>
    </recommendedName>
</protein>
<accession>A0A173ADR3</accession>
<evidence type="ECO:0000256" key="6">
    <source>
        <dbReference type="SAM" id="MobiDB-lite"/>
    </source>
</evidence>
<evidence type="ECO:0000313" key="9">
    <source>
        <dbReference type="Proteomes" id="UP000157220"/>
    </source>
</evidence>
<dbReference type="GO" id="GO:0006226">
    <property type="term" value="P:dUMP biosynthetic process"/>
    <property type="evidence" value="ECO:0007669"/>
    <property type="project" value="InterPro"/>
</dbReference>